<dbReference type="RefSeq" id="WP_131592671.1">
    <property type="nucleotide sequence ID" value="NZ_SJSL01000001.1"/>
</dbReference>
<dbReference type="EMBL" id="SJSL01000001">
    <property type="protein sequence ID" value="TCD02755.1"/>
    <property type="molecule type" value="Genomic_DNA"/>
</dbReference>
<protein>
    <submittedName>
        <fullName evidence="1">SusD/RagB family nutrient-binding outer membrane lipoprotein</fullName>
    </submittedName>
</protein>
<comment type="caution">
    <text evidence="1">The sequence shown here is derived from an EMBL/GenBank/DDBJ whole genome shotgun (WGS) entry which is preliminary data.</text>
</comment>
<dbReference type="OrthoDB" id="9766256at2"/>
<gene>
    <name evidence="1" type="ORF">EZ437_01830</name>
</gene>
<organism evidence="1 2">
    <name type="scientific">Pedobacter psychroterrae</name>
    <dbReference type="NCBI Taxonomy" id="2530453"/>
    <lineage>
        <taxon>Bacteria</taxon>
        <taxon>Pseudomonadati</taxon>
        <taxon>Bacteroidota</taxon>
        <taxon>Sphingobacteriia</taxon>
        <taxon>Sphingobacteriales</taxon>
        <taxon>Sphingobacteriaceae</taxon>
        <taxon>Pedobacter</taxon>
    </lineage>
</organism>
<dbReference type="InterPro" id="IPR011990">
    <property type="entry name" value="TPR-like_helical_dom_sf"/>
</dbReference>
<keyword evidence="1" id="KW-0449">Lipoprotein</keyword>
<dbReference type="Proteomes" id="UP000293347">
    <property type="component" value="Unassembled WGS sequence"/>
</dbReference>
<proteinExistence type="predicted"/>
<accession>A0A4R0NTH8</accession>
<dbReference type="PROSITE" id="PS51257">
    <property type="entry name" value="PROKAR_LIPOPROTEIN"/>
    <property type="match status" value="1"/>
</dbReference>
<evidence type="ECO:0000313" key="2">
    <source>
        <dbReference type="Proteomes" id="UP000293347"/>
    </source>
</evidence>
<reference evidence="1 2" key="1">
    <citation type="submission" date="2019-02" db="EMBL/GenBank/DDBJ databases">
        <title>Pedobacter sp. RP-1-14 sp. nov., isolated from Arctic soil.</title>
        <authorList>
            <person name="Dahal R.H."/>
        </authorList>
    </citation>
    <scope>NUCLEOTIDE SEQUENCE [LARGE SCALE GENOMIC DNA]</scope>
    <source>
        <strain evidence="1 2">RP-1-14</strain>
    </source>
</reference>
<dbReference type="InterPro" id="IPR041662">
    <property type="entry name" value="SusD-like_2"/>
</dbReference>
<keyword evidence="2" id="KW-1185">Reference proteome</keyword>
<dbReference type="Gene3D" id="1.25.40.390">
    <property type="match status" value="1"/>
</dbReference>
<sequence>MKTTYRVLMGLAVFGCITMSSCKKEKFVELNTNPQILDKITPEQQFFNASIRLMDDREEWYYDNLRGIMPWMQMSTPLNGNGVGFVSESGSLRNKRYTMFYPGIGASLTDIEQLVSGMSEEEQAKRVHQIAISRIVRAYYAFYVSDINGSLAYSEAFQGKYGGTFTPKYDTQEQLFDIVDNEIKMAASQLAAAPAVPQTSYGTSDMFFGGSAVKWVKTANAIRMRIAMRLMKRNPTKMATRIQEVLANGATNLMADNTDSWIFEGANTFALGGDWSALNLRAPRPVVDFMYTNSDPRIRFFYQPNLFSQDNFNLAKAQGKIPASAVYDARRYYGVATSPDAAAAADFAKFFNSVSITPATGGTLALDTLSNLQPRLFAAGENGGTGVNFFPLVTYADYCFMRAELAAKTLTADNAKEWYDKGITASIQQYDDMANRAKIVDRNNNDNYVPATATEINAYLTKPGVAYNAAKGVEMIACQAYLHFFKQPNEAWAIYKRTGFPNSTSVLQLEKLIAQGTEQAIPRRASLPFPNVTNLNYENIITAYDDMKKADPDWGTSPSDIFGRVWWDKK</sequence>
<dbReference type="Pfam" id="PF12771">
    <property type="entry name" value="SusD-like_2"/>
    <property type="match status" value="1"/>
</dbReference>
<dbReference type="SUPFAM" id="SSF48452">
    <property type="entry name" value="TPR-like"/>
    <property type="match status" value="1"/>
</dbReference>
<name>A0A4R0NTH8_9SPHI</name>
<dbReference type="AlphaFoldDB" id="A0A4R0NTH8"/>
<evidence type="ECO:0000313" key="1">
    <source>
        <dbReference type="EMBL" id="TCD02755.1"/>
    </source>
</evidence>